<protein>
    <recommendedName>
        <fullName evidence="4">Secreted protein</fullName>
    </recommendedName>
</protein>
<dbReference type="PATRIC" id="fig|69370.6.peg.3423"/>
<name>A0A0M2H9D3_MICTR</name>
<dbReference type="EMBL" id="JYJA01000039">
    <property type="protein sequence ID" value="KJL40744.1"/>
    <property type="molecule type" value="Genomic_DNA"/>
</dbReference>
<evidence type="ECO:0000313" key="3">
    <source>
        <dbReference type="Proteomes" id="UP000034098"/>
    </source>
</evidence>
<evidence type="ECO:0000313" key="2">
    <source>
        <dbReference type="EMBL" id="KJL40744.1"/>
    </source>
</evidence>
<sequence>MKKALACAVVAIGLVLGSGGAAMAGEVNGNGGAANGAANSASECAFSGQDTADSIEGTGPEGMGDDALAMRGNQKHGYKGIQSYGMFVSAGIDLGINPGDACRGNLGKKH</sequence>
<dbReference type="RefSeq" id="WP_045301443.1">
    <property type="nucleotide sequence ID" value="NZ_JYJA01000039.1"/>
</dbReference>
<dbReference type="OrthoDB" id="5082358at2"/>
<evidence type="ECO:0008006" key="4">
    <source>
        <dbReference type="Google" id="ProtNLM"/>
    </source>
</evidence>
<feature type="signal peptide" evidence="1">
    <location>
        <begin position="1"/>
        <end position="24"/>
    </location>
</feature>
<dbReference type="AlphaFoldDB" id="A0A0M2H9D3"/>
<feature type="chain" id="PRO_5005633670" description="Secreted protein" evidence="1">
    <location>
        <begin position="25"/>
        <end position="110"/>
    </location>
</feature>
<dbReference type="Proteomes" id="UP000034098">
    <property type="component" value="Unassembled WGS sequence"/>
</dbReference>
<keyword evidence="3" id="KW-1185">Reference proteome</keyword>
<accession>A0A0M2H9D3</accession>
<reference evidence="2 3" key="1">
    <citation type="submission" date="2015-02" db="EMBL/GenBank/DDBJ databases">
        <title>Draft genome sequences of ten Microbacterium spp. with emphasis on heavy metal contaminated environments.</title>
        <authorList>
            <person name="Corretto E."/>
        </authorList>
    </citation>
    <scope>NUCLEOTIDE SEQUENCE [LARGE SCALE GENOMIC DNA]</scope>
    <source>
        <strain evidence="2 3">DSM 8608</strain>
    </source>
</reference>
<proteinExistence type="predicted"/>
<comment type="caution">
    <text evidence="2">The sequence shown here is derived from an EMBL/GenBank/DDBJ whole genome shotgun (WGS) entry which is preliminary data.</text>
</comment>
<organism evidence="2 3">
    <name type="scientific">Microbacterium trichothecenolyticum</name>
    <name type="common">Aureobacterium trichothecenolyticum</name>
    <dbReference type="NCBI Taxonomy" id="69370"/>
    <lineage>
        <taxon>Bacteria</taxon>
        <taxon>Bacillati</taxon>
        <taxon>Actinomycetota</taxon>
        <taxon>Actinomycetes</taxon>
        <taxon>Micrococcales</taxon>
        <taxon>Microbacteriaceae</taxon>
        <taxon>Microbacterium</taxon>
    </lineage>
</organism>
<keyword evidence="1" id="KW-0732">Signal</keyword>
<evidence type="ECO:0000256" key="1">
    <source>
        <dbReference type="SAM" id="SignalP"/>
    </source>
</evidence>
<gene>
    <name evidence="2" type="ORF">RS82_03360</name>
</gene>